<feature type="compositionally biased region" description="Low complexity" evidence="5">
    <location>
        <begin position="328"/>
        <end position="345"/>
    </location>
</feature>
<feature type="region of interest" description="Disordered" evidence="5">
    <location>
        <begin position="424"/>
        <end position="467"/>
    </location>
</feature>
<reference evidence="8" key="1">
    <citation type="submission" date="2022-11" db="EMBL/GenBank/DDBJ databases">
        <title>Centuries of genome instability and evolution in soft-shell clam transmissible cancer (bioRxiv).</title>
        <authorList>
            <person name="Hart S.F.M."/>
            <person name="Yonemitsu M.A."/>
            <person name="Giersch R.M."/>
            <person name="Beal B.F."/>
            <person name="Arriagada G."/>
            <person name="Davis B.W."/>
            <person name="Ostrander E.A."/>
            <person name="Goff S.P."/>
            <person name="Metzger M.J."/>
        </authorList>
    </citation>
    <scope>NUCLEOTIDE SEQUENCE</scope>
    <source>
        <strain evidence="8">MELC-2E11</strain>
        <tissue evidence="8">Siphon/mantle</tissue>
    </source>
</reference>
<keyword evidence="6" id="KW-1133">Transmembrane helix</keyword>
<feature type="domain" description="Ig-like" evidence="7">
    <location>
        <begin position="154"/>
        <end position="324"/>
    </location>
</feature>
<dbReference type="PANTHER" id="PTHR44337:SF20">
    <property type="entry name" value="CARCINOEMBRYONIC ANTIGEN-RELATED CELL ADHESION MOLECULE 5-RELATED"/>
    <property type="match status" value="1"/>
</dbReference>
<name>A0ABY7E5Q9_MYAAR</name>
<keyword evidence="1" id="KW-0732">Signal</keyword>
<dbReference type="InterPro" id="IPR003599">
    <property type="entry name" value="Ig_sub"/>
</dbReference>
<evidence type="ECO:0000256" key="5">
    <source>
        <dbReference type="SAM" id="MobiDB-lite"/>
    </source>
</evidence>
<evidence type="ECO:0000259" key="7">
    <source>
        <dbReference type="PROSITE" id="PS50835"/>
    </source>
</evidence>
<accession>A0ABY7E5Q9</accession>
<dbReference type="Proteomes" id="UP001164746">
    <property type="component" value="Chromosome 5"/>
</dbReference>
<dbReference type="SMART" id="SM00409">
    <property type="entry name" value="IG"/>
    <property type="match status" value="1"/>
</dbReference>
<dbReference type="Gene3D" id="2.60.40.10">
    <property type="entry name" value="Immunoglobulins"/>
    <property type="match status" value="2"/>
</dbReference>
<keyword evidence="3" id="KW-0325">Glycoprotein</keyword>
<evidence type="ECO:0000256" key="6">
    <source>
        <dbReference type="SAM" id="Phobius"/>
    </source>
</evidence>
<dbReference type="PANTHER" id="PTHR44337">
    <property type="entry name" value="CARCINOEMBRYONIC ANTIGEN-RELATED CELL ADHESION MOLECULE 8"/>
    <property type="match status" value="1"/>
</dbReference>
<sequence length="467" mass="50753">MFRKQYLNMDFIKFYFLTFILIIISHKGHGKVQLGTNGAITAVLGNNTYQLTCTHSGLTESQIDGLSLKFVKDGVVLVAVPPLSFSGGNVSVNATLSSRLSVVRFTANNPTTTVTFQSIECGDEGTYTWEGYYYDLTIGNTQVSQTYDIKVKVPEKSEVSFTPNTNLAVGDNVTFTCSGDVGNNPIGVLAWFYYKEGDPSPVDKSKNAISTAPQDSRVCSKSRSSTLELTLTKEMNNMVVRCTVQQDIRTPDGEGHIQTNDGNPLPSYYWMYMAEGAGNGTMLGSESQYTLNNLTLEGTGIYTCVAYNEIKGINQTVNASTQITINKSTTVPPTTTPQSTTTDSSNVTKKPGGSTGNDDGESASNAGLIGGIVGGLCAVIIIAIIVVVCYIRKNKKAKEIEEPPEKPRKPDLVVNDHNLRNNMALNSSFNNFDDKPRSRRPIQLYDNPPNGQTPYADIGNMPTMPRV</sequence>
<organism evidence="8 9">
    <name type="scientific">Mya arenaria</name>
    <name type="common">Soft-shell clam</name>
    <dbReference type="NCBI Taxonomy" id="6604"/>
    <lineage>
        <taxon>Eukaryota</taxon>
        <taxon>Metazoa</taxon>
        <taxon>Spiralia</taxon>
        <taxon>Lophotrochozoa</taxon>
        <taxon>Mollusca</taxon>
        <taxon>Bivalvia</taxon>
        <taxon>Autobranchia</taxon>
        <taxon>Heteroconchia</taxon>
        <taxon>Euheterodonta</taxon>
        <taxon>Imparidentia</taxon>
        <taxon>Neoheterodontei</taxon>
        <taxon>Myida</taxon>
        <taxon>Myoidea</taxon>
        <taxon>Myidae</taxon>
        <taxon>Mya</taxon>
    </lineage>
</organism>
<evidence type="ECO:0000256" key="3">
    <source>
        <dbReference type="ARBA" id="ARBA00023180"/>
    </source>
</evidence>
<protein>
    <recommendedName>
        <fullName evidence="7">Ig-like domain-containing protein</fullName>
    </recommendedName>
</protein>
<dbReference type="PROSITE" id="PS50835">
    <property type="entry name" value="IG_LIKE"/>
    <property type="match status" value="1"/>
</dbReference>
<dbReference type="InterPro" id="IPR036179">
    <property type="entry name" value="Ig-like_dom_sf"/>
</dbReference>
<evidence type="ECO:0000256" key="4">
    <source>
        <dbReference type="ARBA" id="ARBA00023319"/>
    </source>
</evidence>
<dbReference type="SUPFAM" id="SSF48726">
    <property type="entry name" value="Immunoglobulin"/>
    <property type="match status" value="2"/>
</dbReference>
<feature type="region of interest" description="Disordered" evidence="5">
    <location>
        <begin position="327"/>
        <end position="362"/>
    </location>
</feature>
<evidence type="ECO:0000256" key="2">
    <source>
        <dbReference type="ARBA" id="ARBA00023157"/>
    </source>
</evidence>
<keyword evidence="4" id="KW-0393">Immunoglobulin domain</keyword>
<dbReference type="EMBL" id="CP111016">
    <property type="protein sequence ID" value="WAR04133.1"/>
    <property type="molecule type" value="Genomic_DNA"/>
</dbReference>
<dbReference type="InterPro" id="IPR013783">
    <property type="entry name" value="Ig-like_fold"/>
</dbReference>
<dbReference type="InterPro" id="IPR007110">
    <property type="entry name" value="Ig-like_dom"/>
</dbReference>
<keyword evidence="6" id="KW-0812">Transmembrane</keyword>
<evidence type="ECO:0000313" key="8">
    <source>
        <dbReference type="EMBL" id="WAR04133.1"/>
    </source>
</evidence>
<dbReference type="InterPro" id="IPR052598">
    <property type="entry name" value="IgSF_CEA-related"/>
</dbReference>
<feature type="transmembrane region" description="Helical" evidence="6">
    <location>
        <begin position="368"/>
        <end position="391"/>
    </location>
</feature>
<keyword evidence="2" id="KW-1015">Disulfide bond</keyword>
<evidence type="ECO:0000313" key="9">
    <source>
        <dbReference type="Proteomes" id="UP001164746"/>
    </source>
</evidence>
<proteinExistence type="predicted"/>
<keyword evidence="9" id="KW-1185">Reference proteome</keyword>
<evidence type="ECO:0000256" key="1">
    <source>
        <dbReference type="ARBA" id="ARBA00022729"/>
    </source>
</evidence>
<keyword evidence="6" id="KW-0472">Membrane</keyword>
<gene>
    <name evidence="8" type="ORF">MAR_019502</name>
</gene>